<dbReference type="AlphaFoldDB" id="A0ABC8Y0M7"/>
<reference evidence="3" key="1">
    <citation type="submission" date="2024-06" db="EMBL/GenBank/DDBJ databases">
        <authorList>
            <person name="Ryan C."/>
        </authorList>
    </citation>
    <scope>NUCLEOTIDE SEQUENCE [LARGE SCALE GENOMIC DNA]</scope>
</reference>
<dbReference type="PANTHER" id="PTHR34724">
    <property type="entry name" value="OS12G0596101 PROTEIN"/>
    <property type="match status" value="1"/>
</dbReference>
<evidence type="ECO:0000313" key="3">
    <source>
        <dbReference type="Proteomes" id="UP001497457"/>
    </source>
</evidence>
<proteinExistence type="predicted"/>
<dbReference type="EMBL" id="OZ075125">
    <property type="protein sequence ID" value="CAL4935243.1"/>
    <property type="molecule type" value="Genomic_DNA"/>
</dbReference>
<sequence>MCYQVKCGSCGKPTWAGCGRHVPSVHAQIPEGQHCACRDWPGVAPPVEKKAAAAAADGAAGPGKTPGATAAGEGSAGSTAEGAAAAQ</sequence>
<dbReference type="PANTHER" id="PTHR34724:SF4">
    <property type="entry name" value="EXPRESSED PROTEIN"/>
    <property type="match status" value="1"/>
</dbReference>
<feature type="region of interest" description="Disordered" evidence="1">
    <location>
        <begin position="48"/>
        <end position="87"/>
    </location>
</feature>
<accession>A0ABC8Y0M7</accession>
<name>A0ABC8Y0M7_9POAL</name>
<gene>
    <name evidence="2" type="ORF">URODEC1_LOCUS29161</name>
</gene>
<organism evidence="2 3">
    <name type="scientific">Urochloa decumbens</name>
    <dbReference type="NCBI Taxonomy" id="240449"/>
    <lineage>
        <taxon>Eukaryota</taxon>
        <taxon>Viridiplantae</taxon>
        <taxon>Streptophyta</taxon>
        <taxon>Embryophyta</taxon>
        <taxon>Tracheophyta</taxon>
        <taxon>Spermatophyta</taxon>
        <taxon>Magnoliopsida</taxon>
        <taxon>Liliopsida</taxon>
        <taxon>Poales</taxon>
        <taxon>Poaceae</taxon>
        <taxon>PACMAD clade</taxon>
        <taxon>Panicoideae</taxon>
        <taxon>Panicodae</taxon>
        <taxon>Paniceae</taxon>
        <taxon>Melinidinae</taxon>
        <taxon>Urochloa</taxon>
    </lineage>
</organism>
<keyword evidence="3" id="KW-1185">Reference proteome</keyword>
<reference evidence="2 3" key="2">
    <citation type="submission" date="2024-10" db="EMBL/GenBank/DDBJ databases">
        <authorList>
            <person name="Ryan C."/>
        </authorList>
    </citation>
    <scope>NUCLEOTIDE SEQUENCE [LARGE SCALE GENOMIC DNA]</scope>
</reference>
<protein>
    <submittedName>
        <fullName evidence="2">Uncharacterized protein</fullName>
    </submittedName>
</protein>
<dbReference type="Proteomes" id="UP001497457">
    <property type="component" value="Chromosome 15b"/>
</dbReference>
<evidence type="ECO:0000256" key="1">
    <source>
        <dbReference type="SAM" id="MobiDB-lite"/>
    </source>
</evidence>
<evidence type="ECO:0000313" key="2">
    <source>
        <dbReference type="EMBL" id="CAL4935243.1"/>
    </source>
</evidence>